<gene>
    <name evidence="6" type="ORF">HCN51_16270</name>
</gene>
<dbReference type="Pfam" id="PF02909">
    <property type="entry name" value="TetR_C_1"/>
    <property type="match status" value="1"/>
</dbReference>
<keyword evidence="2 4" id="KW-0238">DNA-binding</keyword>
<proteinExistence type="predicted"/>
<dbReference type="SUPFAM" id="SSF48498">
    <property type="entry name" value="Tetracyclin repressor-like, C-terminal domain"/>
    <property type="match status" value="1"/>
</dbReference>
<sequence>MGSDDDLPTVVARMWGREPATRRGPRPGLTLRRITDAAIAIADAEGLAGVRMSSVAARLDVSTMSLYGYVTSKDDLLTAMVDAAAPDPPEPGTLAWRDYLARWTRAHRDFLAAHPWLLEVSPLTPPIGPRTLRWLDRALTVLAGAGLGGAEAVNIASTLSAYAVSAATLQTAMSGTVDEAGPEGPAGYTALLARLVDPGGYPGLAAAIESGAFGAAPDWVEDADFTFGLTLLLDGIEALIARRRRSAGPDARRRP</sequence>
<dbReference type="PANTHER" id="PTHR30055:SF151">
    <property type="entry name" value="TRANSCRIPTIONAL REGULATORY PROTEIN"/>
    <property type="match status" value="1"/>
</dbReference>
<evidence type="ECO:0000256" key="3">
    <source>
        <dbReference type="ARBA" id="ARBA00023163"/>
    </source>
</evidence>
<keyword evidence="1" id="KW-0805">Transcription regulation</keyword>
<evidence type="ECO:0000313" key="7">
    <source>
        <dbReference type="Proteomes" id="UP000696294"/>
    </source>
</evidence>
<dbReference type="PANTHER" id="PTHR30055">
    <property type="entry name" value="HTH-TYPE TRANSCRIPTIONAL REGULATOR RUTR"/>
    <property type="match status" value="1"/>
</dbReference>
<dbReference type="InterPro" id="IPR050109">
    <property type="entry name" value="HTH-type_TetR-like_transc_reg"/>
</dbReference>
<dbReference type="Gene3D" id="1.10.357.10">
    <property type="entry name" value="Tetracycline Repressor, domain 2"/>
    <property type="match status" value="1"/>
</dbReference>
<dbReference type="PROSITE" id="PS50977">
    <property type="entry name" value="HTH_TETR_2"/>
    <property type="match status" value="1"/>
</dbReference>
<evidence type="ECO:0000256" key="2">
    <source>
        <dbReference type="ARBA" id="ARBA00023125"/>
    </source>
</evidence>
<reference evidence="6 7" key="1">
    <citation type="submission" date="2020-03" db="EMBL/GenBank/DDBJ databases">
        <title>WGS of actinomycetes isolated from Thailand.</title>
        <authorList>
            <person name="Thawai C."/>
        </authorList>
    </citation>
    <scope>NUCLEOTIDE SEQUENCE [LARGE SCALE GENOMIC DNA]</scope>
    <source>
        <strain evidence="6 7">FMUSA5-5</strain>
    </source>
</reference>
<dbReference type="EMBL" id="JAATEP010000010">
    <property type="protein sequence ID" value="NJP90992.1"/>
    <property type="molecule type" value="Genomic_DNA"/>
</dbReference>
<dbReference type="RefSeq" id="WP_168010455.1">
    <property type="nucleotide sequence ID" value="NZ_JAATEP010000010.1"/>
</dbReference>
<evidence type="ECO:0000256" key="4">
    <source>
        <dbReference type="PROSITE-ProRule" id="PRU00335"/>
    </source>
</evidence>
<organism evidence="6 7">
    <name type="scientific">Nonomuraea composti</name>
    <dbReference type="NCBI Taxonomy" id="2720023"/>
    <lineage>
        <taxon>Bacteria</taxon>
        <taxon>Bacillati</taxon>
        <taxon>Actinomycetota</taxon>
        <taxon>Actinomycetes</taxon>
        <taxon>Streptosporangiales</taxon>
        <taxon>Streptosporangiaceae</taxon>
        <taxon>Nonomuraea</taxon>
    </lineage>
</organism>
<evidence type="ECO:0000313" key="6">
    <source>
        <dbReference type="EMBL" id="NJP90992.1"/>
    </source>
</evidence>
<dbReference type="Pfam" id="PF00440">
    <property type="entry name" value="TetR_N"/>
    <property type="match status" value="1"/>
</dbReference>
<feature type="domain" description="HTH tetR-type" evidence="5">
    <location>
        <begin position="28"/>
        <end position="88"/>
    </location>
</feature>
<evidence type="ECO:0000259" key="5">
    <source>
        <dbReference type="PROSITE" id="PS50977"/>
    </source>
</evidence>
<evidence type="ECO:0000256" key="1">
    <source>
        <dbReference type="ARBA" id="ARBA00023015"/>
    </source>
</evidence>
<accession>A0ABX1B2D1</accession>
<dbReference type="SUPFAM" id="SSF46689">
    <property type="entry name" value="Homeodomain-like"/>
    <property type="match status" value="1"/>
</dbReference>
<name>A0ABX1B2D1_9ACTN</name>
<comment type="caution">
    <text evidence="6">The sequence shown here is derived from an EMBL/GenBank/DDBJ whole genome shotgun (WGS) entry which is preliminary data.</text>
</comment>
<keyword evidence="3" id="KW-0804">Transcription</keyword>
<feature type="DNA-binding region" description="H-T-H motif" evidence="4">
    <location>
        <begin position="51"/>
        <end position="70"/>
    </location>
</feature>
<dbReference type="InterPro" id="IPR004111">
    <property type="entry name" value="Repressor_TetR_C"/>
</dbReference>
<dbReference type="Proteomes" id="UP000696294">
    <property type="component" value="Unassembled WGS sequence"/>
</dbReference>
<dbReference type="InterPro" id="IPR036271">
    <property type="entry name" value="Tet_transcr_reg_TetR-rel_C_sf"/>
</dbReference>
<protein>
    <submittedName>
        <fullName evidence="6">TetR family transcriptional regulator</fullName>
    </submittedName>
</protein>
<dbReference type="InterPro" id="IPR001647">
    <property type="entry name" value="HTH_TetR"/>
</dbReference>
<keyword evidence="7" id="KW-1185">Reference proteome</keyword>
<dbReference type="InterPro" id="IPR009057">
    <property type="entry name" value="Homeodomain-like_sf"/>
</dbReference>
<dbReference type="Gene3D" id="1.10.10.60">
    <property type="entry name" value="Homeodomain-like"/>
    <property type="match status" value="1"/>
</dbReference>